<gene>
    <name evidence="1" type="ORF">ACM44_01895</name>
</gene>
<protein>
    <submittedName>
        <fullName evidence="1">Uncharacterized protein</fullName>
    </submittedName>
</protein>
<dbReference type="STRING" id="1304281.ACM44_01895"/>
<accession>A0A0J7LU90</accession>
<evidence type="ECO:0000313" key="2">
    <source>
        <dbReference type="Proteomes" id="UP000035900"/>
    </source>
</evidence>
<proteinExistence type="predicted"/>
<dbReference type="Proteomes" id="UP000035900">
    <property type="component" value="Unassembled WGS sequence"/>
</dbReference>
<dbReference type="RefSeq" id="WP_048498428.1">
    <property type="nucleotide sequence ID" value="NZ_LFNG01000002.1"/>
</dbReference>
<comment type="caution">
    <text evidence="1">The sequence shown here is derived from an EMBL/GenBank/DDBJ whole genome shotgun (WGS) entry which is preliminary data.</text>
</comment>
<keyword evidence="2" id="KW-1185">Reference proteome</keyword>
<reference evidence="1 2" key="1">
    <citation type="journal article" date="2004" name="Int. J. Syst. Evol. Microbiol.">
        <title>Kaistella koreensis gen. nov., sp. nov., a novel member of the Chryseobacterium-Bergeyella-Riemerella branch.</title>
        <authorList>
            <person name="Kim M.K."/>
            <person name="Im W.T."/>
            <person name="Shin Y.K."/>
            <person name="Lim J.H."/>
            <person name="Kim S.H."/>
            <person name="Lee B.C."/>
            <person name="Park M.Y."/>
            <person name="Lee K.Y."/>
            <person name="Lee S.T."/>
        </authorList>
    </citation>
    <scope>NUCLEOTIDE SEQUENCE [LARGE SCALE GENOMIC DNA]</scope>
    <source>
        <strain evidence="1 2">CCUG 49689</strain>
    </source>
</reference>
<evidence type="ECO:0000313" key="1">
    <source>
        <dbReference type="EMBL" id="KMQ72515.1"/>
    </source>
</evidence>
<organism evidence="1 2">
    <name type="scientific">Chryseobacterium koreense CCUG 49689</name>
    <dbReference type="NCBI Taxonomy" id="1304281"/>
    <lineage>
        <taxon>Bacteria</taxon>
        <taxon>Pseudomonadati</taxon>
        <taxon>Bacteroidota</taxon>
        <taxon>Flavobacteriia</taxon>
        <taxon>Flavobacteriales</taxon>
        <taxon>Weeksellaceae</taxon>
        <taxon>Chryseobacterium group</taxon>
        <taxon>Chryseobacterium</taxon>
    </lineage>
</organism>
<name>A0A0J7LU90_9FLAO</name>
<dbReference type="OrthoDB" id="1365508at2"/>
<dbReference type="AlphaFoldDB" id="A0A0J7LU90"/>
<dbReference type="EMBL" id="LFNG01000002">
    <property type="protein sequence ID" value="KMQ72515.1"/>
    <property type="molecule type" value="Genomic_DNA"/>
</dbReference>
<sequence>MDNVIQIKNSLIERIKSSNNLKFLNALQILFDSAEEELFQLSEIQKENIDKGRADIENGRFQSNEQMFSEMKSWLKKK</sequence>
<dbReference type="PATRIC" id="fig|1304281.5.peg.408"/>